<keyword evidence="3 6" id="KW-0812">Transmembrane</keyword>
<feature type="transmembrane region" description="Helical" evidence="6">
    <location>
        <begin position="70"/>
        <end position="89"/>
    </location>
</feature>
<name>A0A8H7S256_9FUNG</name>
<feature type="transmembrane region" description="Helical" evidence="6">
    <location>
        <begin position="189"/>
        <end position="209"/>
    </location>
</feature>
<dbReference type="Pfam" id="PF02077">
    <property type="entry name" value="SURF4"/>
    <property type="match status" value="1"/>
</dbReference>
<evidence type="ECO:0000256" key="4">
    <source>
        <dbReference type="ARBA" id="ARBA00022989"/>
    </source>
</evidence>
<proteinExistence type="inferred from homology"/>
<sequence>MAFDSSLRSAGDQIENAIDTWSRPIKPHLPFISRFLIVVTFYEDALRIIAQWGIQVAYLSERCHLPRALTSIYLALNISMMMIFSSCIITKRYVSVSVIALLGVIVIQAIMYGLVFDMLFFLRNLSIMGGLLLCLSESLLRRHSSQKSSAMFTLPQMTESERHKYFQLAGRVLLVLLFVGFIFNGEWGFLRIAFSLIGMVACVMVVVGFRAKWSATFLVSLLCVMNVLLNNWLNLSGSQRDFVKYDFFQTLSIVGGLLLLISIGPGGLSYDEKKKEF</sequence>
<reference evidence="7 8" key="1">
    <citation type="submission" date="2020-12" db="EMBL/GenBank/DDBJ databases">
        <title>Metabolic potential, ecology and presence of endohyphal bacteria is reflected in genomic diversity of Mucoromycotina.</title>
        <authorList>
            <person name="Muszewska A."/>
            <person name="Okrasinska A."/>
            <person name="Steczkiewicz K."/>
            <person name="Drgas O."/>
            <person name="Orlowska M."/>
            <person name="Perlinska-Lenart U."/>
            <person name="Aleksandrzak-Piekarczyk T."/>
            <person name="Szatraj K."/>
            <person name="Zielenkiewicz U."/>
            <person name="Pilsyk S."/>
            <person name="Malc E."/>
            <person name="Mieczkowski P."/>
            <person name="Kruszewska J.S."/>
            <person name="Biernat P."/>
            <person name="Pawlowska J."/>
        </authorList>
    </citation>
    <scope>NUCLEOTIDE SEQUENCE [LARGE SCALE GENOMIC DNA]</scope>
    <source>
        <strain evidence="7 8">CBS 142.35</strain>
    </source>
</reference>
<keyword evidence="4 6" id="KW-1133">Transmembrane helix</keyword>
<evidence type="ECO:0000256" key="2">
    <source>
        <dbReference type="ARBA" id="ARBA00006945"/>
    </source>
</evidence>
<protein>
    <recommendedName>
        <fullName evidence="9">SURF4-domain-containing protein</fullName>
    </recommendedName>
</protein>
<gene>
    <name evidence="7" type="ORF">INT45_006154</name>
</gene>
<comment type="subcellular location">
    <subcellularLocation>
        <location evidence="1">Membrane</location>
        <topology evidence="1">Multi-pass membrane protein</topology>
    </subcellularLocation>
</comment>
<evidence type="ECO:0000256" key="5">
    <source>
        <dbReference type="ARBA" id="ARBA00023136"/>
    </source>
</evidence>
<dbReference type="Proteomes" id="UP000646827">
    <property type="component" value="Unassembled WGS sequence"/>
</dbReference>
<evidence type="ECO:0000256" key="3">
    <source>
        <dbReference type="ARBA" id="ARBA00022692"/>
    </source>
</evidence>
<dbReference type="GO" id="GO:0016020">
    <property type="term" value="C:membrane"/>
    <property type="evidence" value="ECO:0007669"/>
    <property type="project" value="UniProtKB-SubCell"/>
</dbReference>
<feature type="transmembrane region" description="Helical" evidence="6">
    <location>
        <begin position="247"/>
        <end position="268"/>
    </location>
</feature>
<evidence type="ECO:0000256" key="1">
    <source>
        <dbReference type="ARBA" id="ARBA00004141"/>
    </source>
</evidence>
<dbReference type="OrthoDB" id="7859621at2759"/>
<evidence type="ECO:0000313" key="8">
    <source>
        <dbReference type="Proteomes" id="UP000646827"/>
    </source>
</evidence>
<dbReference type="PROSITE" id="PS01339">
    <property type="entry name" value="SURF4"/>
    <property type="match status" value="1"/>
</dbReference>
<comment type="similarity">
    <text evidence="2">Belongs to the SURF4 family.</text>
</comment>
<evidence type="ECO:0000256" key="6">
    <source>
        <dbReference type="SAM" id="Phobius"/>
    </source>
</evidence>
<feature type="transmembrane region" description="Helical" evidence="6">
    <location>
        <begin position="216"/>
        <end position="235"/>
    </location>
</feature>
<keyword evidence="5 6" id="KW-0472">Membrane</keyword>
<accession>A0A8H7S256</accession>
<feature type="transmembrane region" description="Helical" evidence="6">
    <location>
        <begin position="121"/>
        <end position="140"/>
    </location>
</feature>
<feature type="transmembrane region" description="Helical" evidence="6">
    <location>
        <begin position="96"/>
        <end position="115"/>
    </location>
</feature>
<keyword evidence="8" id="KW-1185">Reference proteome</keyword>
<dbReference type="InterPro" id="IPR002995">
    <property type="entry name" value="Surf4"/>
</dbReference>
<organism evidence="7 8">
    <name type="scientific">Circinella minor</name>
    <dbReference type="NCBI Taxonomy" id="1195481"/>
    <lineage>
        <taxon>Eukaryota</taxon>
        <taxon>Fungi</taxon>
        <taxon>Fungi incertae sedis</taxon>
        <taxon>Mucoromycota</taxon>
        <taxon>Mucoromycotina</taxon>
        <taxon>Mucoromycetes</taxon>
        <taxon>Mucorales</taxon>
        <taxon>Lichtheimiaceae</taxon>
        <taxon>Circinella</taxon>
    </lineage>
</organism>
<comment type="caution">
    <text evidence="7">The sequence shown here is derived from an EMBL/GenBank/DDBJ whole genome shotgun (WGS) entry which is preliminary data.</text>
</comment>
<dbReference type="AlphaFoldDB" id="A0A8H7S256"/>
<dbReference type="EMBL" id="JAEPRB010000151">
    <property type="protein sequence ID" value="KAG2220126.1"/>
    <property type="molecule type" value="Genomic_DNA"/>
</dbReference>
<feature type="transmembrane region" description="Helical" evidence="6">
    <location>
        <begin position="165"/>
        <end position="183"/>
    </location>
</feature>
<evidence type="ECO:0000313" key="7">
    <source>
        <dbReference type="EMBL" id="KAG2220126.1"/>
    </source>
</evidence>
<evidence type="ECO:0008006" key="9">
    <source>
        <dbReference type="Google" id="ProtNLM"/>
    </source>
</evidence>